<reference evidence="2" key="1">
    <citation type="submission" date="2015-04" db="EMBL/GenBank/DDBJ databases">
        <title>The genome sequence of the plant pathogenic Rhizarian Plasmodiophora brassicae reveals insights in its biotrophic life cycle and the origin of chitin synthesis.</title>
        <authorList>
            <person name="Schwelm A."/>
            <person name="Fogelqvist J."/>
            <person name="Knaust A."/>
            <person name="Julke S."/>
            <person name="Lilja T."/>
            <person name="Dhandapani V."/>
            <person name="Bonilla-Rosso G."/>
            <person name="Karlsson M."/>
            <person name="Shevchenko A."/>
            <person name="Choi S.R."/>
            <person name="Kim H.G."/>
            <person name="Park J.Y."/>
            <person name="Lim Y.P."/>
            <person name="Ludwig-Muller J."/>
            <person name="Dixelius C."/>
        </authorList>
    </citation>
    <scope>NUCLEOTIDE SEQUENCE</scope>
    <source>
        <tissue evidence="2">Potato root galls</tissue>
    </source>
</reference>
<proteinExistence type="predicted"/>
<dbReference type="EMBL" id="HACM01003777">
    <property type="protein sequence ID" value="CRZ04219.1"/>
    <property type="molecule type" value="Transcribed_RNA"/>
</dbReference>
<feature type="chain" id="PRO_5005223055" evidence="1">
    <location>
        <begin position="19"/>
        <end position="200"/>
    </location>
</feature>
<organism evidence="2">
    <name type="scientific">Spongospora subterranea</name>
    <dbReference type="NCBI Taxonomy" id="70186"/>
    <lineage>
        <taxon>Eukaryota</taxon>
        <taxon>Sar</taxon>
        <taxon>Rhizaria</taxon>
        <taxon>Endomyxa</taxon>
        <taxon>Phytomyxea</taxon>
        <taxon>Plasmodiophorida</taxon>
        <taxon>Plasmodiophoridae</taxon>
        <taxon>Spongospora</taxon>
    </lineage>
</organism>
<feature type="signal peptide" evidence="1">
    <location>
        <begin position="1"/>
        <end position="18"/>
    </location>
</feature>
<evidence type="ECO:0000313" key="2">
    <source>
        <dbReference type="EMBL" id="CRZ04219.1"/>
    </source>
</evidence>
<name>A0A0H5R7F0_9EUKA</name>
<protein>
    <submittedName>
        <fullName evidence="2">Uncharacterized protein</fullName>
    </submittedName>
</protein>
<keyword evidence="1" id="KW-0732">Signal</keyword>
<accession>A0A0H5R7F0</accession>
<sequence>MWANIVTMVLIRVRVSRLYLGFTSQVEAQFQQSRVNLAHFNQIQDNQAVLRATRENSSLSATRHHLASDVLQERFPGNQVLAAPAVQSVDTVMISGRNNAKQPNLENLSQQLEAIVVWHALLALPNQQNRPLLVISANLDHILTSLARSAANCVLRRHSSPTQDLKGRVVYARRAAILMGLGAHHVRYANQDDLVTPLDY</sequence>
<dbReference type="AlphaFoldDB" id="A0A0H5R7F0"/>
<feature type="non-terminal residue" evidence="2">
    <location>
        <position position="200"/>
    </location>
</feature>
<evidence type="ECO:0000256" key="1">
    <source>
        <dbReference type="SAM" id="SignalP"/>
    </source>
</evidence>